<keyword evidence="5 7" id="KW-0472">Membrane</keyword>
<dbReference type="EMBL" id="CP048882">
    <property type="protein sequence ID" value="QPP08908.1"/>
    <property type="molecule type" value="Genomic_DNA"/>
</dbReference>
<dbReference type="InterPro" id="IPR001279">
    <property type="entry name" value="Metallo-B-lactamas"/>
</dbReference>
<feature type="transmembrane region" description="Helical" evidence="7">
    <location>
        <begin position="317"/>
        <end position="336"/>
    </location>
</feature>
<evidence type="ECO:0000256" key="2">
    <source>
        <dbReference type="ARBA" id="ARBA00022475"/>
    </source>
</evidence>
<evidence type="ECO:0000313" key="9">
    <source>
        <dbReference type="EMBL" id="QPP08908.1"/>
    </source>
</evidence>
<dbReference type="InterPro" id="IPR036866">
    <property type="entry name" value="RibonucZ/Hydroxyglut_hydro"/>
</dbReference>
<dbReference type="SMART" id="SM00849">
    <property type="entry name" value="Lactamase_B"/>
    <property type="match status" value="1"/>
</dbReference>
<feature type="transmembrane region" description="Helical" evidence="7">
    <location>
        <begin position="381"/>
        <end position="399"/>
    </location>
</feature>
<feature type="transmembrane region" description="Helical" evidence="7">
    <location>
        <begin position="411"/>
        <end position="441"/>
    </location>
</feature>
<feature type="compositionally biased region" description="Polar residues" evidence="6">
    <location>
        <begin position="888"/>
        <end position="897"/>
    </location>
</feature>
<feature type="transmembrane region" description="Helical" evidence="7">
    <location>
        <begin position="553"/>
        <end position="571"/>
    </location>
</feature>
<keyword evidence="2" id="KW-1003">Cell membrane</keyword>
<protein>
    <recommendedName>
        <fullName evidence="8">Metallo-beta-lactamase domain-containing protein</fullName>
    </recommendedName>
</protein>
<name>A0A7T1T9K4_9ACTN</name>
<dbReference type="RefSeq" id="WP_197352686.1">
    <property type="nucleotide sequence ID" value="NZ_CP048882.1"/>
</dbReference>
<feature type="transmembrane region" description="Helical" evidence="7">
    <location>
        <begin position="492"/>
        <end position="516"/>
    </location>
</feature>
<dbReference type="CDD" id="cd07731">
    <property type="entry name" value="ComA-like_MBL-fold"/>
    <property type="match status" value="1"/>
</dbReference>
<dbReference type="InterPro" id="IPR052159">
    <property type="entry name" value="Competence_DNA_uptake"/>
</dbReference>
<feature type="region of interest" description="Disordered" evidence="6">
    <location>
        <begin position="178"/>
        <end position="198"/>
    </location>
</feature>
<accession>A0A7T1T9K4</accession>
<dbReference type="PANTHER" id="PTHR30619:SF1">
    <property type="entry name" value="RECOMBINATION PROTEIN 2"/>
    <property type="match status" value="1"/>
</dbReference>
<evidence type="ECO:0000256" key="3">
    <source>
        <dbReference type="ARBA" id="ARBA00022692"/>
    </source>
</evidence>
<dbReference type="InterPro" id="IPR035681">
    <property type="entry name" value="ComA-like_MBL"/>
</dbReference>
<dbReference type="Pfam" id="PF03772">
    <property type="entry name" value="Competence"/>
    <property type="match status" value="1"/>
</dbReference>
<evidence type="ECO:0000256" key="4">
    <source>
        <dbReference type="ARBA" id="ARBA00022989"/>
    </source>
</evidence>
<evidence type="ECO:0000256" key="1">
    <source>
        <dbReference type="ARBA" id="ARBA00004651"/>
    </source>
</evidence>
<dbReference type="AlphaFoldDB" id="A0A7T1T9K4"/>
<feature type="transmembrane region" description="Helical" evidence="7">
    <location>
        <begin position="583"/>
        <end position="601"/>
    </location>
</feature>
<feature type="domain" description="Metallo-beta-lactamase" evidence="8">
    <location>
        <begin position="624"/>
        <end position="824"/>
    </location>
</feature>
<proteinExistence type="predicted"/>
<keyword evidence="10" id="KW-1185">Reference proteome</keyword>
<dbReference type="InterPro" id="IPR004477">
    <property type="entry name" value="ComEC_N"/>
</dbReference>
<keyword evidence="4 7" id="KW-1133">Transmembrane helix</keyword>
<evidence type="ECO:0000313" key="10">
    <source>
        <dbReference type="Proteomes" id="UP000595046"/>
    </source>
</evidence>
<dbReference type="Proteomes" id="UP000595046">
    <property type="component" value="Chromosome"/>
</dbReference>
<dbReference type="Gene3D" id="3.60.15.10">
    <property type="entry name" value="Ribonuclease Z/Hydroxyacylglutathione hydrolase-like"/>
    <property type="match status" value="1"/>
</dbReference>
<dbReference type="GO" id="GO:0005886">
    <property type="term" value="C:plasma membrane"/>
    <property type="evidence" value="ECO:0007669"/>
    <property type="project" value="UniProtKB-SubCell"/>
</dbReference>
<gene>
    <name evidence="9" type="ORF">G4Z16_23670</name>
</gene>
<dbReference type="Pfam" id="PF00753">
    <property type="entry name" value="Lactamase_B"/>
    <property type="match status" value="1"/>
</dbReference>
<keyword evidence="3 7" id="KW-0812">Transmembrane</keyword>
<feature type="region of interest" description="Disordered" evidence="6">
    <location>
        <begin position="861"/>
        <end position="897"/>
    </location>
</feature>
<sequence length="897" mass="91219">MTGGVVSVTGTLAAGPTRVGTAPGRDAADLRLVPLALAAWAAAALAWGVSGPAATAGVVACVLGAALLLLRAGRGVGGIGSTSPFLSRFRTGLREGPGGRSPILFTAAAALLCAAAGGGVAALHSADLRRGPLPRLAEQHATATVDLTVKEDPRRIRPRVRGAQQTPGALLFRAEATHVTTRGSPESAHDTSPGPLDRSVRTPVLVIVQQRDGPPPARWQRLLPSTGLRAEARLTMPLRTGHGQDVAAVVRLTADGPPPVVRGPTELQRVAGSLRAGLREAADGLSGDARGLLPGLVVGDTSRLRPDLEEAFRVTDMTHLLAVSGANLTIMLAVLIGPPGTAHLAERGGLAPRLGIPLRTTAVLGALVTLAFVVVCRPEPSVIRAAGCGLITLVALVTGRRRSLLPALAAVVLLLVLHDPGLALEFGFLLSVLATGALLTLAPRWSSALRRRGMNGRLAEALAAAAAAQVVCAPVVVVLASHVSLVAVPCNLLAEFAVAPATVLGFAALAAAPFAMPVAKSLAWLGSWPAEGIAELARTGAALPGAEIGWPGSWTGALLLAAITAAVLILGRRAGPAALLRHPWLCAACVVLLLLAVVRPVPLVRPFTGWPPSGWRLVACDVGQGDALALATGEAHQAVVVDAGPDPAAVDRCLRTLGVTSVPLLVLSHFHADHVAGLSGVLKGREIGAIQTTSLEEPPGQADFVRRTAARAGVRVIGSTAGERRHVGGLSWQALWPGPPGAAPAASRPEGANDASITLLFRTGGMTLLLPGDLEPGAQSGLLAAYPALPSVDVLKVAHHGSAYQDPGLLARLRPRIALISCGADNPYGHPAPRTVAALQAAGALVRRTDRSGALAVTGSRIRGGAASGDGGSPAVVTERATGAEPSASRSPPQRAW</sequence>
<dbReference type="KEGG" id="sbat:G4Z16_23670"/>
<organism evidence="9 10">
    <name type="scientific">Streptomyces bathyalis</name>
    <dbReference type="NCBI Taxonomy" id="2710756"/>
    <lineage>
        <taxon>Bacteria</taxon>
        <taxon>Bacillati</taxon>
        <taxon>Actinomycetota</taxon>
        <taxon>Actinomycetes</taxon>
        <taxon>Kitasatosporales</taxon>
        <taxon>Streptomycetaceae</taxon>
        <taxon>Streptomyces</taxon>
    </lineage>
</organism>
<feature type="transmembrane region" description="Helical" evidence="7">
    <location>
        <begin position="37"/>
        <end position="70"/>
    </location>
</feature>
<feature type="transmembrane region" description="Helical" evidence="7">
    <location>
        <begin position="103"/>
        <end position="123"/>
    </location>
</feature>
<evidence type="ECO:0000256" key="6">
    <source>
        <dbReference type="SAM" id="MobiDB-lite"/>
    </source>
</evidence>
<reference evidence="10" key="1">
    <citation type="submission" date="2020-02" db="EMBL/GenBank/DDBJ databases">
        <title>Streptomyces sp. ASO4wet.</title>
        <authorList>
            <person name="Risdian C."/>
            <person name="Landwehr W."/>
            <person name="Schupp P."/>
            <person name="Wink J."/>
        </authorList>
    </citation>
    <scope>NUCLEOTIDE SEQUENCE [LARGE SCALE GENOMIC DNA]</scope>
    <source>
        <strain evidence="10">ASO4wet</strain>
    </source>
</reference>
<dbReference type="NCBIfam" id="TIGR00360">
    <property type="entry name" value="ComEC_N-term"/>
    <property type="match status" value="1"/>
</dbReference>
<comment type="subcellular location">
    <subcellularLocation>
        <location evidence="1">Cell membrane</location>
        <topology evidence="1">Multi-pass membrane protein</topology>
    </subcellularLocation>
</comment>
<evidence type="ECO:0000256" key="7">
    <source>
        <dbReference type="SAM" id="Phobius"/>
    </source>
</evidence>
<dbReference type="PANTHER" id="PTHR30619">
    <property type="entry name" value="DNA INTERNALIZATION/COMPETENCE PROTEIN COMEC/REC2"/>
    <property type="match status" value="1"/>
</dbReference>
<dbReference type="SUPFAM" id="SSF56281">
    <property type="entry name" value="Metallo-hydrolase/oxidoreductase"/>
    <property type="match status" value="1"/>
</dbReference>
<evidence type="ECO:0000259" key="8">
    <source>
        <dbReference type="SMART" id="SM00849"/>
    </source>
</evidence>
<feature type="transmembrane region" description="Helical" evidence="7">
    <location>
        <begin position="461"/>
        <end position="480"/>
    </location>
</feature>
<feature type="transmembrane region" description="Helical" evidence="7">
    <location>
        <begin position="356"/>
        <end position="375"/>
    </location>
</feature>
<evidence type="ECO:0000256" key="5">
    <source>
        <dbReference type="ARBA" id="ARBA00023136"/>
    </source>
</evidence>